<comment type="caution">
    <text evidence="2">The sequence shown here is derived from an EMBL/GenBank/DDBJ whole genome shotgun (WGS) entry which is preliminary data.</text>
</comment>
<dbReference type="GO" id="GO:1904680">
    <property type="term" value="F:peptide transmembrane transporter activity"/>
    <property type="evidence" value="ECO:0007669"/>
    <property type="project" value="TreeGrafter"/>
</dbReference>
<accession>A0A398DLT6</accession>
<dbReference type="AlphaFoldDB" id="A0A398DLT6"/>
<dbReference type="EMBL" id="QXIY01000043">
    <property type="protein sequence ID" value="RIE15880.1"/>
    <property type="molecule type" value="Genomic_DNA"/>
</dbReference>
<dbReference type="InterPro" id="IPR000914">
    <property type="entry name" value="SBP_5_dom"/>
</dbReference>
<reference evidence="2 3" key="1">
    <citation type="submission" date="2018-09" db="EMBL/GenBank/DDBJ databases">
        <title>Discovery and Ecogenomic Context for Candidatus Cryosericales, a Global Caldiserica Order Active in Thawing Permafrost.</title>
        <authorList>
            <person name="Martinez M.A."/>
            <person name="Woodcroft B.J."/>
            <person name="Ignacio Espinoza J.C."/>
            <person name="Zayed A."/>
            <person name="Singleton C.M."/>
            <person name="Boyd J."/>
            <person name="Li Y.-F."/>
            <person name="Purvine S."/>
            <person name="Maughan H."/>
            <person name="Hodgkins S.B."/>
            <person name="Anderson D."/>
            <person name="Sederholm M."/>
            <person name="Temperton B."/>
            <person name="Saleska S.R."/>
            <person name="Tyson G.W."/>
            <person name="Rich V.I."/>
        </authorList>
    </citation>
    <scope>NUCLEOTIDE SEQUENCE [LARGE SCALE GENOMIC DNA]</scope>
    <source>
        <strain evidence="2 3">SMC1</strain>
    </source>
</reference>
<dbReference type="OrthoDB" id="9796817at2"/>
<dbReference type="PANTHER" id="PTHR30290">
    <property type="entry name" value="PERIPLASMIC BINDING COMPONENT OF ABC TRANSPORTER"/>
    <property type="match status" value="1"/>
</dbReference>
<feature type="domain" description="Solute-binding protein family 5" evidence="1">
    <location>
        <begin position="131"/>
        <end position="491"/>
    </location>
</feature>
<dbReference type="GO" id="GO:0015833">
    <property type="term" value="P:peptide transport"/>
    <property type="evidence" value="ECO:0007669"/>
    <property type="project" value="TreeGrafter"/>
</dbReference>
<protein>
    <submittedName>
        <fullName evidence="2">ABC transporter substrate-binding protein</fullName>
    </submittedName>
</protein>
<dbReference type="Pfam" id="PF00496">
    <property type="entry name" value="SBP_bac_5"/>
    <property type="match status" value="1"/>
</dbReference>
<proteinExistence type="predicted"/>
<keyword evidence="3" id="KW-1185">Reference proteome</keyword>
<dbReference type="InterPro" id="IPR030678">
    <property type="entry name" value="Peptide/Ni-bd"/>
</dbReference>
<dbReference type="Gene3D" id="3.40.190.10">
    <property type="entry name" value="Periplasmic binding protein-like II"/>
    <property type="match status" value="1"/>
</dbReference>
<dbReference type="PIRSF" id="PIRSF002741">
    <property type="entry name" value="MppA"/>
    <property type="match status" value="1"/>
</dbReference>
<dbReference type="InterPro" id="IPR039424">
    <property type="entry name" value="SBP_5"/>
</dbReference>
<dbReference type="GO" id="GO:0030288">
    <property type="term" value="C:outer membrane-bounded periplasmic space"/>
    <property type="evidence" value="ECO:0007669"/>
    <property type="project" value="UniProtKB-ARBA"/>
</dbReference>
<evidence type="ECO:0000313" key="2">
    <source>
        <dbReference type="EMBL" id="RIE15880.1"/>
    </source>
</evidence>
<dbReference type="CDD" id="cd08512">
    <property type="entry name" value="PBP2_NikA_DppA_OppA_like_7"/>
    <property type="match status" value="1"/>
</dbReference>
<dbReference type="Gene3D" id="3.90.76.10">
    <property type="entry name" value="Dipeptide-binding Protein, Domain 1"/>
    <property type="match status" value="1"/>
</dbReference>
<dbReference type="SUPFAM" id="SSF53850">
    <property type="entry name" value="Periplasmic binding protein-like II"/>
    <property type="match status" value="1"/>
</dbReference>
<dbReference type="Proteomes" id="UP000266113">
    <property type="component" value="Unassembled WGS sequence"/>
</dbReference>
<gene>
    <name evidence="2" type="ORF">SMC1_09300</name>
</gene>
<sequence length="577" mass="63034">MALSTTDDLGCLEKEWGWRVMASEELTPVAALIRSLGEELETGRLITRKAFLQRAAGLGIALPLASTLFAACGSSTKTNSSAAGSATQTLVIASGADALTLDPGASYDGISPCLWMAAYESLLRYEGTSAKVIPQLADFEVSEDGLTYTFRIHPNIKFIDGEVLDAAAVKLNIERQIGTKIGVSYALGNLKKIETPDDMTVVLSLSDSYDGFLSAFAGEITVMMISPKAITDHKGSDWAQSWLRHNMVGSGPYMLESYTQGSKAVFTKNPTYWRGWNGQHADKVVVIYTHNVETEQLQLEQGSVDAALYLSEDGIKSLLSKPGISVTDSPSFDEYYLMLNCDKAPTANPEVRRAIAYGFDYGTYVNTVQGGLGAVQARGPIPPGLAGYNPNVQQYSYDPKKAKELLAAAGYPNGGLTLKLAYEAEFKWKGTMATLFQSNMRDLGIDVSIHQEANLNWLSDRAKADAAYPWWFYPLLNTAGDYLYSQFASTAQGTAGSNGTYYTNKTFDSLLTKAAACPVQSTRDKYYAQAQEILVRDCPALFVMFRNQRIPLRSNVKGFVFNGMSEGTFNFYDMYKA</sequence>
<name>A0A398DLT6_9BACT</name>
<organism evidence="2 3">
    <name type="scientific">Candidatus Cryosericum septentrionale</name>
    <dbReference type="NCBI Taxonomy" id="2290913"/>
    <lineage>
        <taxon>Bacteria</taxon>
        <taxon>Pseudomonadati</taxon>
        <taxon>Caldisericota/Cryosericota group</taxon>
        <taxon>Candidatus Cryosericota</taxon>
        <taxon>Candidatus Cryosericia</taxon>
        <taxon>Candidatus Cryosericales</taxon>
        <taxon>Candidatus Cryosericaceae</taxon>
        <taxon>Candidatus Cryosericum</taxon>
    </lineage>
</organism>
<dbReference type="GO" id="GO:0043190">
    <property type="term" value="C:ATP-binding cassette (ABC) transporter complex"/>
    <property type="evidence" value="ECO:0007669"/>
    <property type="project" value="InterPro"/>
</dbReference>
<evidence type="ECO:0000259" key="1">
    <source>
        <dbReference type="Pfam" id="PF00496"/>
    </source>
</evidence>
<dbReference type="Gene3D" id="3.10.105.10">
    <property type="entry name" value="Dipeptide-binding Protein, Domain 3"/>
    <property type="match status" value="1"/>
</dbReference>
<evidence type="ECO:0000313" key="3">
    <source>
        <dbReference type="Proteomes" id="UP000266113"/>
    </source>
</evidence>